<dbReference type="SUPFAM" id="SSF103515">
    <property type="entry name" value="Autotransporter"/>
    <property type="match status" value="1"/>
</dbReference>
<organism evidence="3 4">
    <name type="scientific">Jiella endophytica</name>
    <dbReference type="NCBI Taxonomy" id="2558362"/>
    <lineage>
        <taxon>Bacteria</taxon>
        <taxon>Pseudomonadati</taxon>
        <taxon>Pseudomonadota</taxon>
        <taxon>Alphaproteobacteria</taxon>
        <taxon>Hyphomicrobiales</taxon>
        <taxon>Aurantimonadaceae</taxon>
        <taxon>Jiella</taxon>
    </lineage>
</organism>
<feature type="domain" description="Autotransporter" evidence="2">
    <location>
        <begin position="134"/>
        <end position="411"/>
    </location>
</feature>
<name>A0A4Y8RJ83_9HYPH</name>
<sequence length="411" mass="42768">MQTSKDLQKRPVSGDRTGHRGSGGRAGALMAAVILLALLPGMRLADAGDLDSDTQSFAVASVARQNALALRLASGQNDNLKVHLESLRSDACGPTSVRLSFGQTDAMDDWEKLLDDAGEAARSKTLQSSSKADECANAARAWTGGSVTLANDALDGDGRYFERFESNLSAGLDARLAADLAVGMAIGGSNGDTIESDGDARSRSAVGSFAAYASYHPSEATFAEAALGVSRLRLSDRVDGDLDELSGDVDHGGLGGYATVAVGRVEQLGGVELSPYLKAAGQVIRLEAARQTIGSTAYRTHSQLASSVAGTVGVDASVALRRLPDWIAVKPKAGVEIGYSLSRQAATAIAVEAGDASGTVPGTFSTAQTLRLDVGTSIKLFDELSLDFDVESRPIEDGRPKTLRLSSSWNF</sequence>
<keyword evidence="4" id="KW-1185">Reference proteome</keyword>
<evidence type="ECO:0000313" key="3">
    <source>
        <dbReference type="EMBL" id="TFF23064.1"/>
    </source>
</evidence>
<dbReference type="RefSeq" id="WP_134762165.1">
    <property type="nucleotide sequence ID" value="NZ_SOZD01000003.1"/>
</dbReference>
<evidence type="ECO:0000259" key="2">
    <source>
        <dbReference type="PROSITE" id="PS51208"/>
    </source>
</evidence>
<dbReference type="InterPro" id="IPR005546">
    <property type="entry name" value="Autotransporte_beta"/>
</dbReference>
<evidence type="ECO:0000313" key="4">
    <source>
        <dbReference type="Proteomes" id="UP000298179"/>
    </source>
</evidence>
<protein>
    <submittedName>
        <fullName evidence="3">Autotransporter outer membrane beta-barrel domain-containing protein</fullName>
    </submittedName>
</protein>
<feature type="compositionally biased region" description="Basic and acidic residues" evidence="1">
    <location>
        <begin position="1"/>
        <end position="18"/>
    </location>
</feature>
<dbReference type="Pfam" id="PF03797">
    <property type="entry name" value="Autotransporter"/>
    <property type="match status" value="1"/>
</dbReference>
<comment type="caution">
    <text evidence="3">The sequence shown here is derived from an EMBL/GenBank/DDBJ whole genome shotgun (WGS) entry which is preliminary data.</text>
</comment>
<dbReference type="OrthoDB" id="5720638at2"/>
<gene>
    <name evidence="3" type="ORF">E3C22_11515</name>
</gene>
<dbReference type="Gene3D" id="2.40.128.130">
    <property type="entry name" value="Autotransporter beta-domain"/>
    <property type="match status" value="1"/>
</dbReference>
<dbReference type="AlphaFoldDB" id="A0A4Y8RJ83"/>
<reference evidence="3 4" key="1">
    <citation type="submission" date="2019-03" db="EMBL/GenBank/DDBJ databases">
        <title>Jiella endophytica sp. nov., a novel endophytic bacterium isolated from root of Ficus microcarpa Linn. f.</title>
        <authorList>
            <person name="Tuo L."/>
        </authorList>
    </citation>
    <scope>NUCLEOTIDE SEQUENCE [LARGE SCALE GENOMIC DNA]</scope>
    <source>
        <strain evidence="3 4">CBS5Q-3</strain>
    </source>
</reference>
<dbReference type="PROSITE" id="PS51208">
    <property type="entry name" value="AUTOTRANSPORTER"/>
    <property type="match status" value="1"/>
</dbReference>
<proteinExistence type="predicted"/>
<dbReference type="InterPro" id="IPR036709">
    <property type="entry name" value="Autotransporte_beta_dom_sf"/>
</dbReference>
<dbReference type="EMBL" id="SOZD01000003">
    <property type="protein sequence ID" value="TFF23064.1"/>
    <property type="molecule type" value="Genomic_DNA"/>
</dbReference>
<dbReference type="SMART" id="SM00869">
    <property type="entry name" value="Autotransporter"/>
    <property type="match status" value="1"/>
</dbReference>
<accession>A0A4Y8RJ83</accession>
<evidence type="ECO:0000256" key="1">
    <source>
        <dbReference type="SAM" id="MobiDB-lite"/>
    </source>
</evidence>
<feature type="region of interest" description="Disordered" evidence="1">
    <location>
        <begin position="1"/>
        <end position="23"/>
    </location>
</feature>
<dbReference type="Proteomes" id="UP000298179">
    <property type="component" value="Unassembled WGS sequence"/>
</dbReference>